<dbReference type="InterPro" id="IPR027417">
    <property type="entry name" value="P-loop_NTPase"/>
</dbReference>
<dbReference type="InterPro" id="IPR003593">
    <property type="entry name" value="AAA+_ATPase"/>
</dbReference>
<comment type="caution">
    <text evidence="10">The sequence shown here is derived from an EMBL/GenBank/DDBJ whole genome shotgun (WGS) entry which is preliminary data.</text>
</comment>
<evidence type="ECO:0000256" key="3">
    <source>
        <dbReference type="ARBA" id="ARBA00022448"/>
    </source>
</evidence>
<reference evidence="10 11" key="1">
    <citation type="journal article" date="2018" name="Nat. Biotechnol.">
        <title>A standardized bacterial taxonomy based on genome phylogeny substantially revises the tree of life.</title>
        <authorList>
            <person name="Parks D.H."/>
            <person name="Chuvochina M."/>
            <person name="Waite D.W."/>
            <person name="Rinke C."/>
            <person name="Skarshewski A."/>
            <person name="Chaumeil P.A."/>
            <person name="Hugenholtz P."/>
        </authorList>
    </citation>
    <scope>NUCLEOTIDE SEQUENCE [LARGE SCALE GENOMIC DNA]</scope>
    <source>
        <strain evidence="10">UBA9905</strain>
    </source>
</reference>
<accession>A0A3D3TM33</accession>
<evidence type="ECO:0000256" key="6">
    <source>
        <dbReference type="ARBA" id="ARBA00022840"/>
    </source>
</evidence>
<dbReference type="Gene3D" id="3.40.50.300">
    <property type="entry name" value="P-loop containing nucleotide triphosphate hydrolases"/>
    <property type="match status" value="1"/>
</dbReference>
<gene>
    <name evidence="10" type="ORF">DIT26_05220</name>
</gene>
<dbReference type="PROSITE" id="PS00211">
    <property type="entry name" value="ABC_TRANSPORTER_1"/>
    <property type="match status" value="1"/>
</dbReference>
<dbReference type="InterPro" id="IPR050086">
    <property type="entry name" value="MetN_ABC_transporter-like"/>
</dbReference>
<dbReference type="InterPro" id="IPR003439">
    <property type="entry name" value="ABC_transporter-like_ATP-bd"/>
</dbReference>
<dbReference type="GO" id="GO:0005886">
    <property type="term" value="C:plasma membrane"/>
    <property type="evidence" value="ECO:0007669"/>
    <property type="project" value="UniProtKB-SubCell"/>
</dbReference>
<evidence type="ECO:0000256" key="7">
    <source>
        <dbReference type="ARBA" id="ARBA00022970"/>
    </source>
</evidence>
<dbReference type="PANTHER" id="PTHR43166">
    <property type="entry name" value="AMINO ACID IMPORT ATP-BINDING PROTEIN"/>
    <property type="match status" value="1"/>
</dbReference>
<proteinExistence type="inferred from homology"/>
<dbReference type="PANTHER" id="PTHR43166:SF9">
    <property type="entry name" value="GLUTAMATE_ASPARTATE IMPORT ATP-BINDING PROTEIN GLTL"/>
    <property type="match status" value="1"/>
</dbReference>
<keyword evidence="7" id="KW-0029">Amino-acid transport</keyword>
<keyword evidence="6" id="KW-0067">ATP-binding</keyword>
<dbReference type="InterPro" id="IPR017871">
    <property type="entry name" value="ABC_transporter-like_CS"/>
</dbReference>
<dbReference type="PROSITE" id="PS50893">
    <property type="entry name" value="ABC_TRANSPORTER_2"/>
    <property type="match status" value="1"/>
</dbReference>
<dbReference type="AlphaFoldDB" id="A0A3D3TM33"/>
<protein>
    <submittedName>
        <fullName evidence="10">ABC transporter</fullName>
    </submittedName>
</protein>
<dbReference type="GO" id="GO:0015424">
    <property type="term" value="F:ABC-type amino acid transporter activity"/>
    <property type="evidence" value="ECO:0007669"/>
    <property type="project" value="InterPro"/>
</dbReference>
<sequence length="239" mass="26778">MIQVRNVSKSFGSTNVLNELSIDFDKGVTVIMGQSGAGKSTLLRCINGLEKIDGGDIVVDGLSINEKKNVREIREKCSMVFQQFNLFPHLNVLENVTLSPIHVLGIEKKKAQEKAMRFLEMVGLSEKIKSYPSQLSGGQQQRVAIARALIMEPSALLLDEITSALDPEMTSEVLEVIERIAREGTTMLVVTHEVSFARRVADRMVFLENGKVLADQNTEDFFSSNNERIMRFLQKIEFN</sequence>
<name>A0A3D3TM33_9BACT</name>
<keyword evidence="8" id="KW-0472">Membrane</keyword>
<keyword evidence="5" id="KW-0547">Nucleotide-binding</keyword>
<organism evidence="10 11">
    <name type="scientific">Mesotoga infera</name>
    <dbReference type="NCBI Taxonomy" id="1236046"/>
    <lineage>
        <taxon>Bacteria</taxon>
        <taxon>Thermotogati</taxon>
        <taxon>Thermotogota</taxon>
        <taxon>Thermotogae</taxon>
        <taxon>Kosmotogales</taxon>
        <taxon>Kosmotogaceae</taxon>
        <taxon>Mesotoga</taxon>
    </lineage>
</organism>
<dbReference type="Pfam" id="PF00005">
    <property type="entry name" value="ABC_tran"/>
    <property type="match status" value="1"/>
</dbReference>
<evidence type="ECO:0000259" key="9">
    <source>
        <dbReference type="PROSITE" id="PS50893"/>
    </source>
</evidence>
<evidence type="ECO:0000256" key="4">
    <source>
        <dbReference type="ARBA" id="ARBA00022475"/>
    </source>
</evidence>
<evidence type="ECO:0000256" key="5">
    <source>
        <dbReference type="ARBA" id="ARBA00022741"/>
    </source>
</evidence>
<keyword evidence="3" id="KW-0813">Transport</keyword>
<dbReference type="SMART" id="SM00382">
    <property type="entry name" value="AAA"/>
    <property type="match status" value="1"/>
</dbReference>
<dbReference type="PIRSF" id="PIRSF039085">
    <property type="entry name" value="ABC_ATPase_HisP"/>
    <property type="match status" value="1"/>
</dbReference>
<dbReference type="EMBL" id="DQBS01000124">
    <property type="protein sequence ID" value="HCO69971.1"/>
    <property type="molecule type" value="Genomic_DNA"/>
</dbReference>
<feature type="domain" description="ABC transporter" evidence="9">
    <location>
        <begin position="2"/>
        <end position="234"/>
    </location>
</feature>
<evidence type="ECO:0000256" key="8">
    <source>
        <dbReference type="ARBA" id="ARBA00023136"/>
    </source>
</evidence>
<comment type="similarity">
    <text evidence="2">Belongs to the ABC transporter superfamily.</text>
</comment>
<dbReference type="GO" id="GO:0005524">
    <property type="term" value="F:ATP binding"/>
    <property type="evidence" value="ECO:0007669"/>
    <property type="project" value="UniProtKB-KW"/>
</dbReference>
<dbReference type="SUPFAM" id="SSF52540">
    <property type="entry name" value="P-loop containing nucleoside triphosphate hydrolases"/>
    <property type="match status" value="1"/>
</dbReference>
<evidence type="ECO:0000313" key="11">
    <source>
        <dbReference type="Proteomes" id="UP000264215"/>
    </source>
</evidence>
<dbReference type="InterPro" id="IPR030679">
    <property type="entry name" value="ABC_ATPase_HisP-typ"/>
</dbReference>
<dbReference type="Proteomes" id="UP000264215">
    <property type="component" value="Unassembled WGS sequence"/>
</dbReference>
<comment type="subcellular location">
    <subcellularLocation>
        <location evidence="1">Cell membrane</location>
        <topology evidence="1">Peripheral membrane protein</topology>
    </subcellularLocation>
</comment>
<dbReference type="CDD" id="cd03262">
    <property type="entry name" value="ABC_HisP_GlnQ"/>
    <property type="match status" value="1"/>
</dbReference>
<evidence type="ECO:0000313" key="10">
    <source>
        <dbReference type="EMBL" id="HCO69971.1"/>
    </source>
</evidence>
<evidence type="ECO:0000256" key="2">
    <source>
        <dbReference type="ARBA" id="ARBA00005417"/>
    </source>
</evidence>
<evidence type="ECO:0000256" key="1">
    <source>
        <dbReference type="ARBA" id="ARBA00004202"/>
    </source>
</evidence>
<keyword evidence="4" id="KW-1003">Cell membrane</keyword>
<dbReference type="GO" id="GO:0016887">
    <property type="term" value="F:ATP hydrolysis activity"/>
    <property type="evidence" value="ECO:0007669"/>
    <property type="project" value="InterPro"/>
</dbReference>